<reference evidence="2" key="1">
    <citation type="submission" date="2022-11" db="UniProtKB">
        <authorList>
            <consortium name="WormBaseParasite"/>
        </authorList>
    </citation>
    <scope>IDENTIFICATION</scope>
</reference>
<dbReference type="Proteomes" id="UP000887565">
    <property type="component" value="Unplaced"/>
</dbReference>
<evidence type="ECO:0000313" key="1">
    <source>
        <dbReference type="Proteomes" id="UP000887565"/>
    </source>
</evidence>
<sequence length="99" mass="10967">FWCYIEVKGRPRSPERPHCCGNGAEIVSNPDPMGPKVATSKALEMTHQLAASVNDLPLLLTHLSGHIKTMLKLPRHKMIKGMAIDTVKGIDLKRFPPVE</sequence>
<dbReference type="WBParaSite" id="nRc.2.0.1.t28008-RA">
    <property type="protein sequence ID" value="nRc.2.0.1.t28008-RA"/>
    <property type="gene ID" value="nRc.2.0.1.g28008"/>
</dbReference>
<organism evidence="1 2">
    <name type="scientific">Romanomermis culicivorax</name>
    <name type="common">Nematode worm</name>
    <dbReference type="NCBI Taxonomy" id="13658"/>
    <lineage>
        <taxon>Eukaryota</taxon>
        <taxon>Metazoa</taxon>
        <taxon>Ecdysozoa</taxon>
        <taxon>Nematoda</taxon>
        <taxon>Enoplea</taxon>
        <taxon>Dorylaimia</taxon>
        <taxon>Mermithida</taxon>
        <taxon>Mermithoidea</taxon>
        <taxon>Mermithidae</taxon>
        <taxon>Romanomermis</taxon>
    </lineage>
</organism>
<dbReference type="AlphaFoldDB" id="A0A915JPJ0"/>
<name>A0A915JPJ0_ROMCU</name>
<accession>A0A915JPJ0</accession>
<proteinExistence type="predicted"/>
<keyword evidence="1" id="KW-1185">Reference proteome</keyword>
<protein>
    <submittedName>
        <fullName evidence="2">Uncharacterized protein</fullName>
    </submittedName>
</protein>
<evidence type="ECO:0000313" key="2">
    <source>
        <dbReference type="WBParaSite" id="nRc.2.0.1.t28008-RA"/>
    </source>
</evidence>